<evidence type="ECO:0000313" key="4">
    <source>
        <dbReference type="EMBL" id="BBX83496.1"/>
    </source>
</evidence>
<evidence type="ECO:0000259" key="3">
    <source>
        <dbReference type="Pfam" id="PF03061"/>
    </source>
</evidence>
<sequence>MTTLKQLFDHLGLAEVDSPEGTLAMELPVTQAVVNTNGGLQGGLIATIADVAGGLLVSRTMSFGNHITTTDLHIRYLRRIDTGPARAVAHIVHHGRRSAVIQVEILRGNGDLAATATVNFAALEGRA</sequence>
<dbReference type="InterPro" id="IPR039298">
    <property type="entry name" value="ACOT13"/>
</dbReference>
<dbReference type="InterPro" id="IPR006683">
    <property type="entry name" value="Thioestr_dom"/>
</dbReference>
<dbReference type="Proteomes" id="UP000465609">
    <property type="component" value="Chromosome"/>
</dbReference>
<reference evidence="4 5" key="1">
    <citation type="journal article" date="2019" name="Emerg. Microbes Infect.">
        <title>Comprehensive subspecies identification of 175 nontuberculous mycobacteria species based on 7547 genomic profiles.</title>
        <authorList>
            <person name="Matsumoto Y."/>
            <person name="Kinjo T."/>
            <person name="Motooka D."/>
            <person name="Nabeya D."/>
            <person name="Jung N."/>
            <person name="Uechi K."/>
            <person name="Horii T."/>
            <person name="Iida T."/>
            <person name="Fujita J."/>
            <person name="Nakamura S."/>
        </authorList>
    </citation>
    <scope>NUCLEOTIDE SEQUENCE [LARGE SCALE GENOMIC DNA]</scope>
    <source>
        <strain evidence="4 5">JCM 15296</strain>
    </source>
</reference>
<dbReference type="NCBIfam" id="TIGR00369">
    <property type="entry name" value="unchar_dom_1"/>
    <property type="match status" value="1"/>
</dbReference>
<dbReference type="SUPFAM" id="SSF54637">
    <property type="entry name" value="Thioesterase/thiol ester dehydrase-isomerase"/>
    <property type="match status" value="1"/>
</dbReference>
<name>A0ABM7I9U4_9MYCO</name>
<dbReference type="EMBL" id="AP022577">
    <property type="protein sequence ID" value="BBX83496.1"/>
    <property type="molecule type" value="Genomic_DNA"/>
</dbReference>
<protein>
    <submittedName>
        <fullName evidence="4">Phenylacetic acid degradation protein</fullName>
    </submittedName>
</protein>
<evidence type="ECO:0000256" key="1">
    <source>
        <dbReference type="ARBA" id="ARBA00008324"/>
    </source>
</evidence>
<dbReference type="Pfam" id="PF03061">
    <property type="entry name" value="4HBT"/>
    <property type="match status" value="1"/>
</dbReference>
<dbReference type="CDD" id="cd03443">
    <property type="entry name" value="PaaI_thioesterase"/>
    <property type="match status" value="1"/>
</dbReference>
<gene>
    <name evidence="4" type="ORF">MAUB_13690</name>
</gene>
<dbReference type="PANTHER" id="PTHR21660:SF1">
    <property type="entry name" value="ACYL-COENZYME A THIOESTERASE 13"/>
    <property type="match status" value="1"/>
</dbReference>
<keyword evidence="5" id="KW-1185">Reference proteome</keyword>
<feature type="domain" description="Thioesterase" evidence="3">
    <location>
        <begin position="40"/>
        <end position="113"/>
    </location>
</feature>
<comment type="similarity">
    <text evidence="1">Belongs to the thioesterase PaaI family.</text>
</comment>
<organism evidence="4 5">
    <name type="scientific">Mycolicibacterium aubagnense</name>
    <dbReference type="NCBI Taxonomy" id="319707"/>
    <lineage>
        <taxon>Bacteria</taxon>
        <taxon>Bacillati</taxon>
        <taxon>Actinomycetota</taxon>
        <taxon>Actinomycetes</taxon>
        <taxon>Mycobacteriales</taxon>
        <taxon>Mycobacteriaceae</taxon>
        <taxon>Mycolicibacterium</taxon>
    </lineage>
</organism>
<dbReference type="PANTHER" id="PTHR21660">
    <property type="entry name" value="THIOESTERASE SUPERFAMILY MEMBER-RELATED"/>
    <property type="match status" value="1"/>
</dbReference>
<evidence type="ECO:0000313" key="5">
    <source>
        <dbReference type="Proteomes" id="UP000465609"/>
    </source>
</evidence>
<keyword evidence="2" id="KW-0378">Hydrolase</keyword>
<evidence type="ECO:0000256" key="2">
    <source>
        <dbReference type="ARBA" id="ARBA00022801"/>
    </source>
</evidence>
<dbReference type="Gene3D" id="3.10.129.10">
    <property type="entry name" value="Hotdog Thioesterase"/>
    <property type="match status" value="1"/>
</dbReference>
<dbReference type="InterPro" id="IPR003736">
    <property type="entry name" value="PAAI_dom"/>
</dbReference>
<proteinExistence type="inferred from homology"/>
<dbReference type="InterPro" id="IPR029069">
    <property type="entry name" value="HotDog_dom_sf"/>
</dbReference>
<accession>A0ABM7I9U4</accession>